<dbReference type="EMBL" id="CP003098">
    <property type="protein sequence ID" value="AET32527.1"/>
    <property type="molecule type" value="Genomic_DNA"/>
</dbReference>
<accession>G7VC27</accession>
<dbReference type="AlphaFoldDB" id="G7VC27"/>
<organism evidence="2 3">
    <name type="scientific">Pyrobaculum ferrireducens</name>
    <dbReference type="NCBI Taxonomy" id="1104324"/>
    <lineage>
        <taxon>Archaea</taxon>
        <taxon>Thermoproteota</taxon>
        <taxon>Thermoprotei</taxon>
        <taxon>Thermoproteales</taxon>
        <taxon>Thermoproteaceae</taxon>
        <taxon>Pyrobaculum</taxon>
    </lineage>
</organism>
<proteinExistence type="predicted"/>
<feature type="region of interest" description="Disordered" evidence="1">
    <location>
        <begin position="1"/>
        <end position="63"/>
    </location>
</feature>
<sequence length="63" mass="7021">MLTNPAQLRTHHVEVSVVEQGEGREPRSKNNHPADAGLNPFKPFLGEDTRPPIQKQKPSNNPL</sequence>
<dbReference type="HOGENOM" id="CLU_2875239_0_0_2"/>
<evidence type="ECO:0000256" key="1">
    <source>
        <dbReference type="SAM" id="MobiDB-lite"/>
    </source>
</evidence>
<protein>
    <submittedName>
        <fullName evidence="2">Uncharacterized protein</fullName>
    </submittedName>
</protein>
<reference evidence="2 3" key="1">
    <citation type="journal article" date="2012" name="J. Bacteriol.">
        <title>Complete genome sequence of strain 1860, a crenarchaeon of the genus pyrobaculum able to grow with various electron acceptors.</title>
        <authorList>
            <person name="Mardanov A.V."/>
            <person name="Gumerov V.M."/>
            <person name="Slobodkina G.B."/>
            <person name="Beletsky A.V."/>
            <person name="Bonch-Osmolovskaya E.A."/>
            <person name="Ravin N.V."/>
            <person name="Skryabin K.G."/>
        </authorList>
    </citation>
    <scope>NUCLEOTIDE SEQUENCE [LARGE SCALE GENOMIC DNA]</scope>
    <source>
        <strain evidence="2 3">1860</strain>
    </source>
</reference>
<keyword evidence="3" id="KW-1185">Reference proteome</keyword>
<evidence type="ECO:0000313" key="3">
    <source>
        <dbReference type="Proteomes" id="UP000005867"/>
    </source>
</evidence>
<dbReference type="BioCyc" id="PSP1104324:GJSN-1066-MONOMER"/>
<dbReference type="KEGG" id="pyr:P186_1091"/>
<gene>
    <name evidence="2" type="ORF">P186_1091</name>
</gene>
<evidence type="ECO:0000313" key="2">
    <source>
        <dbReference type="EMBL" id="AET32527.1"/>
    </source>
</evidence>
<name>G7VC27_9CREN</name>
<dbReference type="Proteomes" id="UP000005867">
    <property type="component" value="Chromosome"/>
</dbReference>